<dbReference type="InterPro" id="IPR003788">
    <property type="entry name" value="NDUFAF7"/>
</dbReference>
<comment type="subcellular location">
    <subcellularLocation>
        <location evidence="1 7">Mitochondrion</location>
    </subcellularLocation>
</comment>
<dbReference type="PANTHER" id="PTHR12049:SF7">
    <property type="entry name" value="PROTEIN ARGININE METHYLTRANSFERASE NDUFAF7, MITOCHONDRIAL"/>
    <property type="match status" value="1"/>
</dbReference>
<name>A0A4W3K7K0_CALMI</name>
<dbReference type="Ensembl" id="ENSCMIT00000048705.1">
    <property type="protein sequence ID" value="ENSCMIP00000048031.1"/>
    <property type="gene ID" value="ENSCMIG00000019655.1"/>
</dbReference>
<dbReference type="GO" id="GO:0005739">
    <property type="term" value="C:mitochondrion"/>
    <property type="evidence" value="ECO:0007669"/>
    <property type="project" value="UniProtKB-SubCell"/>
</dbReference>
<organism evidence="8 9">
    <name type="scientific">Callorhinchus milii</name>
    <name type="common">Ghost shark</name>
    <dbReference type="NCBI Taxonomy" id="7868"/>
    <lineage>
        <taxon>Eukaryota</taxon>
        <taxon>Metazoa</taxon>
        <taxon>Chordata</taxon>
        <taxon>Craniata</taxon>
        <taxon>Vertebrata</taxon>
        <taxon>Chondrichthyes</taxon>
        <taxon>Holocephali</taxon>
        <taxon>Chimaeriformes</taxon>
        <taxon>Callorhinchidae</taxon>
        <taxon>Callorhinchus</taxon>
    </lineage>
</organism>
<keyword evidence="3 7" id="KW-0489">Methyltransferase</keyword>
<reference evidence="8" key="5">
    <citation type="submission" date="2025-09" db="UniProtKB">
        <authorList>
            <consortium name="Ensembl"/>
        </authorList>
    </citation>
    <scope>IDENTIFICATION</scope>
</reference>
<dbReference type="Pfam" id="PF02636">
    <property type="entry name" value="Methyltransf_28"/>
    <property type="match status" value="1"/>
</dbReference>
<reference evidence="8" key="4">
    <citation type="submission" date="2025-08" db="UniProtKB">
        <authorList>
            <consortium name="Ensembl"/>
        </authorList>
    </citation>
    <scope>IDENTIFICATION</scope>
</reference>
<dbReference type="InterPro" id="IPR038375">
    <property type="entry name" value="NDUFAF7_sf"/>
</dbReference>
<dbReference type="GO" id="GO:0032259">
    <property type="term" value="P:methylation"/>
    <property type="evidence" value="ECO:0007669"/>
    <property type="project" value="UniProtKB-KW"/>
</dbReference>
<sequence>MRLLRYPRFWGQICHNLPRTGPSVFGRWFTSGWRRPCSSTAENLKENDPDTSVLKHLISKIKSTGPISTAEYMREVLTNPATGYYCHNDVLGAQGDFITSPEISQIFGELLGVWCISEWIAAGKPKTFQLVELGPGRGTLTSDVIKVFSQLSSVLSKSEISVHLVEVSPKMSEVQAQLLTEGELHLSHNPSDIVYKRGSTKTGLPIFWYRDLQDVPKGFSFYLAHEFFDALPIHKFQRTQKGWRELLIDVEPKVPNKLRFVLAPSATLASKTLIQVK</sequence>
<reference evidence="9" key="3">
    <citation type="journal article" date="2014" name="Nature">
        <title>Elephant shark genome provides unique insights into gnathostome evolution.</title>
        <authorList>
            <consortium name="International Elephant Shark Genome Sequencing Consortium"/>
            <person name="Venkatesh B."/>
            <person name="Lee A.P."/>
            <person name="Ravi V."/>
            <person name="Maurya A.K."/>
            <person name="Lian M.M."/>
            <person name="Swann J.B."/>
            <person name="Ohta Y."/>
            <person name="Flajnik M.F."/>
            <person name="Sutoh Y."/>
            <person name="Kasahara M."/>
            <person name="Hoon S."/>
            <person name="Gangu V."/>
            <person name="Roy S.W."/>
            <person name="Irimia M."/>
            <person name="Korzh V."/>
            <person name="Kondrychyn I."/>
            <person name="Lim Z.W."/>
            <person name="Tay B.H."/>
            <person name="Tohari S."/>
            <person name="Kong K.W."/>
            <person name="Ho S."/>
            <person name="Lorente-Galdos B."/>
            <person name="Quilez J."/>
            <person name="Marques-Bonet T."/>
            <person name="Raney B.J."/>
            <person name="Ingham P.W."/>
            <person name="Tay A."/>
            <person name="Hillier L.W."/>
            <person name="Minx P."/>
            <person name="Boehm T."/>
            <person name="Wilson R.K."/>
            <person name="Brenner S."/>
            <person name="Warren W.C."/>
        </authorList>
    </citation>
    <scope>NUCLEOTIDE SEQUENCE [LARGE SCALE GENOMIC DNA]</scope>
</reference>
<dbReference type="InterPro" id="IPR029063">
    <property type="entry name" value="SAM-dependent_MTases_sf"/>
</dbReference>
<dbReference type="EC" id="2.1.1.320" evidence="7"/>
<dbReference type="Proteomes" id="UP000314986">
    <property type="component" value="Unassembled WGS sequence"/>
</dbReference>
<keyword evidence="9" id="KW-1185">Reference proteome</keyword>
<dbReference type="InParanoid" id="A0A4W3K7K0"/>
<evidence type="ECO:0000256" key="7">
    <source>
        <dbReference type="RuleBase" id="RU364114"/>
    </source>
</evidence>
<dbReference type="PANTHER" id="PTHR12049">
    <property type="entry name" value="PROTEIN ARGININE METHYLTRANSFERASE NDUFAF7, MITOCHONDRIAL"/>
    <property type="match status" value="1"/>
</dbReference>
<dbReference type="GO" id="GO:0032981">
    <property type="term" value="P:mitochondrial respiratory chain complex I assembly"/>
    <property type="evidence" value="ECO:0007669"/>
    <property type="project" value="TreeGrafter"/>
</dbReference>
<gene>
    <name evidence="8" type="primary">ndufaf7</name>
</gene>
<dbReference type="SUPFAM" id="SSF53335">
    <property type="entry name" value="S-adenosyl-L-methionine-dependent methyltransferases"/>
    <property type="match status" value="1"/>
</dbReference>
<comment type="similarity">
    <text evidence="2 7">Belongs to the NDUFAF7 family.</text>
</comment>
<reference evidence="9" key="1">
    <citation type="journal article" date="2006" name="Science">
        <title>Ancient noncoding elements conserved in the human genome.</title>
        <authorList>
            <person name="Venkatesh B."/>
            <person name="Kirkness E.F."/>
            <person name="Loh Y.H."/>
            <person name="Halpern A.L."/>
            <person name="Lee A.P."/>
            <person name="Johnson J."/>
            <person name="Dandona N."/>
            <person name="Viswanathan L.D."/>
            <person name="Tay A."/>
            <person name="Venter J.C."/>
            <person name="Strausberg R.L."/>
            <person name="Brenner S."/>
        </authorList>
    </citation>
    <scope>NUCLEOTIDE SEQUENCE [LARGE SCALE GENOMIC DNA]</scope>
</reference>
<dbReference type="Gene3D" id="3.40.50.12710">
    <property type="match status" value="1"/>
</dbReference>
<dbReference type="STRING" id="7868.ENSCMIP00000048031"/>
<dbReference type="GO" id="GO:0035243">
    <property type="term" value="F:protein-arginine omega-N symmetric methyltransferase activity"/>
    <property type="evidence" value="ECO:0007669"/>
    <property type="project" value="UniProtKB-EC"/>
</dbReference>
<evidence type="ECO:0000256" key="4">
    <source>
        <dbReference type="ARBA" id="ARBA00022679"/>
    </source>
</evidence>
<dbReference type="GeneTree" id="ENSGT00390000001588"/>
<dbReference type="AlphaFoldDB" id="A0A4W3K7K0"/>
<reference evidence="9" key="2">
    <citation type="journal article" date="2007" name="PLoS Biol.">
        <title>Survey sequencing and comparative analysis of the elephant shark (Callorhinchus milii) genome.</title>
        <authorList>
            <person name="Venkatesh B."/>
            <person name="Kirkness E.F."/>
            <person name="Loh Y.H."/>
            <person name="Halpern A.L."/>
            <person name="Lee A.P."/>
            <person name="Johnson J."/>
            <person name="Dandona N."/>
            <person name="Viswanathan L.D."/>
            <person name="Tay A."/>
            <person name="Venter J.C."/>
            <person name="Strausberg R.L."/>
            <person name="Brenner S."/>
        </authorList>
    </citation>
    <scope>NUCLEOTIDE SEQUENCE [LARGE SCALE GENOMIC DNA]</scope>
</reference>
<evidence type="ECO:0000256" key="6">
    <source>
        <dbReference type="ARBA" id="ARBA00048612"/>
    </source>
</evidence>
<evidence type="ECO:0000313" key="8">
    <source>
        <dbReference type="Ensembl" id="ENSCMIP00000048031.1"/>
    </source>
</evidence>
<protein>
    <recommendedName>
        <fullName evidence="7">Protein arginine methyltransferase NDUFAF7</fullName>
        <ecNumber evidence="7">2.1.1.320</ecNumber>
    </recommendedName>
</protein>
<evidence type="ECO:0000256" key="1">
    <source>
        <dbReference type="ARBA" id="ARBA00004173"/>
    </source>
</evidence>
<evidence type="ECO:0000256" key="2">
    <source>
        <dbReference type="ARBA" id="ARBA00005891"/>
    </source>
</evidence>
<comment type="function">
    <text evidence="7">Arginine methyltransferase involved in the assembly or stability of mitochondrial NADH:ubiquinone oxidoreductase complex (complex I).</text>
</comment>
<evidence type="ECO:0000256" key="3">
    <source>
        <dbReference type="ARBA" id="ARBA00022603"/>
    </source>
</evidence>
<proteinExistence type="inferred from homology"/>
<accession>A0A4W3K7K0</accession>
<dbReference type="OMA" id="WCISEWI"/>
<evidence type="ECO:0000256" key="5">
    <source>
        <dbReference type="ARBA" id="ARBA00023128"/>
    </source>
</evidence>
<keyword evidence="4 7" id="KW-0808">Transferase</keyword>
<comment type="catalytic activity">
    <reaction evidence="6 7">
        <text>L-arginyl-[protein] + 2 S-adenosyl-L-methionine = N(omega),N(omega)'-dimethyl-L-arginyl-[protein] + 2 S-adenosyl-L-homocysteine + 2 H(+)</text>
        <dbReference type="Rhea" id="RHEA:48108"/>
        <dbReference type="Rhea" id="RHEA-COMP:10532"/>
        <dbReference type="Rhea" id="RHEA-COMP:11992"/>
        <dbReference type="ChEBI" id="CHEBI:15378"/>
        <dbReference type="ChEBI" id="CHEBI:29965"/>
        <dbReference type="ChEBI" id="CHEBI:57856"/>
        <dbReference type="ChEBI" id="CHEBI:59789"/>
        <dbReference type="ChEBI" id="CHEBI:88221"/>
        <dbReference type="EC" id="2.1.1.320"/>
    </reaction>
</comment>
<evidence type="ECO:0000313" key="9">
    <source>
        <dbReference type="Proteomes" id="UP000314986"/>
    </source>
</evidence>
<keyword evidence="5 7" id="KW-0496">Mitochondrion</keyword>